<dbReference type="AlphaFoldDB" id="A0AA37P3Y9"/>
<gene>
    <name evidence="1" type="ORF">ColSpa_00042</name>
</gene>
<proteinExistence type="predicted"/>
<dbReference type="GeneID" id="73320844"/>
<organism evidence="1 2">
    <name type="scientific">Colletotrichum spaethianum</name>
    <dbReference type="NCBI Taxonomy" id="700344"/>
    <lineage>
        <taxon>Eukaryota</taxon>
        <taxon>Fungi</taxon>
        <taxon>Dikarya</taxon>
        <taxon>Ascomycota</taxon>
        <taxon>Pezizomycotina</taxon>
        <taxon>Sordariomycetes</taxon>
        <taxon>Hypocreomycetidae</taxon>
        <taxon>Glomerellales</taxon>
        <taxon>Glomerellaceae</taxon>
        <taxon>Colletotrichum</taxon>
        <taxon>Colletotrichum spaethianum species complex</taxon>
    </lineage>
</organism>
<accession>A0AA37P3Y9</accession>
<comment type="caution">
    <text evidence="1">The sequence shown here is derived from an EMBL/GenBank/DDBJ whole genome shotgun (WGS) entry which is preliminary data.</text>
</comment>
<evidence type="ECO:0000313" key="2">
    <source>
        <dbReference type="Proteomes" id="UP001055115"/>
    </source>
</evidence>
<dbReference type="EMBL" id="BQXU01000001">
    <property type="protein sequence ID" value="GKT39861.1"/>
    <property type="molecule type" value="Genomic_DNA"/>
</dbReference>
<protein>
    <submittedName>
        <fullName evidence="1">Uncharacterized protein</fullName>
    </submittedName>
</protein>
<evidence type="ECO:0000313" key="1">
    <source>
        <dbReference type="EMBL" id="GKT39861.1"/>
    </source>
</evidence>
<reference evidence="1 2" key="1">
    <citation type="submission" date="2022-03" db="EMBL/GenBank/DDBJ databases">
        <title>Genome data of Colletotrichum spp.</title>
        <authorList>
            <person name="Utami Y.D."/>
            <person name="Hiruma K."/>
        </authorList>
    </citation>
    <scope>NUCLEOTIDE SEQUENCE [LARGE SCALE GENOMIC DNA]</scope>
    <source>
        <strain evidence="1 2">MAFF 239500</strain>
    </source>
</reference>
<name>A0AA37P3Y9_9PEZI</name>
<sequence length="81" mass="8745">MAPILLPANRQPSRFYLGGPRIFAFRSYTPSGPNEPEDWVASTTCCHGCAGSKLGMTILLDGRLLTDAVAQAPEHWLGPSM</sequence>
<dbReference type="RefSeq" id="XP_049122211.1">
    <property type="nucleotide sequence ID" value="XM_049266254.1"/>
</dbReference>
<keyword evidence="2" id="KW-1185">Reference proteome</keyword>
<dbReference type="Proteomes" id="UP001055115">
    <property type="component" value="Unassembled WGS sequence"/>
</dbReference>